<feature type="region of interest" description="Disordered" evidence="12">
    <location>
        <begin position="61"/>
        <end position="80"/>
    </location>
</feature>
<comment type="subcellular location">
    <subcellularLocation>
        <location evidence="8">Endomembrane system</location>
        <topology evidence="8">Single-pass type I membrane protein</topology>
    </subcellularLocation>
    <subcellularLocation>
        <location evidence="1">Endoplasmic reticulum membrane</location>
        <topology evidence="1">Single-pass membrane protein</topology>
    </subcellularLocation>
</comment>
<evidence type="ECO:0000313" key="15">
    <source>
        <dbReference type="Proteomes" id="UP001431783"/>
    </source>
</evidence>
<evidence type="ECO:0000256" key="10">
    <source>
        <dbReference type="ARBA" id="ARBA00064635"/>
    </source>
</evidence>
<keyword evidence="3" id="KW-0732">Signal</keyword>
<feature type="region of interest" description="Disordered" evidence="12">
    <location>
        <begin position="945"/>
        <end position="986"/>
    </location>
</feature>
<dbReference type="InterPro" id="IPR045120">
    <property type="entry name" value="Suco/Slp1-like"/>
</dbReference>
<evidence type="ECO:0000256" key="9">
    <source>
        <dbReference type="ARBA" id="ARBA00061226"/>
    </source>
</evidence>
<name>A0AAW1UGR9_9CUCU</name>
<evidence type="ECO:0000256" key="6">
    <source>
        <dbReference type="ARBA" id="ARBA00023136"/>
    </source>
</evidence>
<feature type="compositionally biased region" description="Polar residues" evidence="12">
    <location>
        <begin position="945"/>
        <end position="963"/>
    </location>
</feature>
<evidence type="ECO:0000256" key="3">
    <source>
        <dbReference type="ARBA" id="ARBA00022729"/>
    </source>
</evidence>
<accession>A0AAW1UGR9</accession>
<feature type="compositionally biased region" description="Basic residues" evidence="12">
    <location>
        <begin position="803"/>
        <end position="817"/>
    </location>
</feature>
<evidence type="ECO:0000256" key="7">
    <source>
        <dbReference type="ARBA" id="ARBA00023180"/>
    </source>
</evidence>
<keyword evidence="5" id="KW-1133">Transmembrane helix</keyword>
<feature type="region of interest" description="Disordered" evidence="12">
    <location>
        <begin position="289"/>
        <end position="310"/>
    </location>
</feature>
<reference evidence="14 15" key="1">
    <citation type="submission" date="2023-03" db="EMBL/GenBank/DDBJ databases">
        <title>Genome insight into feeding habits of ladybird beetles.</title>
        <authorList>
            <person name="Li H.-S."/>
            <person name="Huang Y.-H."/>
            <person name="Pang H."/>
        </authorList>
    </citation>
    <scope>NUCLEOTIDE SEQUENCE [LARGE SCALE GENOMIC DNA]</scope>
    <source>
        <strain evidence="14">SYSU_2023b</strain>
        <tissue evidence="14">Whole body</tissue>
    </source>
</reference>
<evidence type="ECO:0000259" key="13">
    <source>
        <dbReference type="PROSITE" id="PS51469"/>
    </source>
</evidence>
<dbReference type="EMBL" id="JARQZJ010000062">
    <property type="protein sequence ID" value="KAK9879392.1"/>
    <property type="molecule type" value="Genomic_DNA"/>
</dbReference>
<evidence type="ECO:0000256" key="8">
    <source>
        <dbReference type="ARBA" id="ARBA00046288"/>
    </source>
</evidence>
<evidence type="ECO:0000256" key="1">
    <source>
        <dbReference type="ARBA" id="ARBA00004389"/>
    </source>
</evidence>
<keyword evidence="11" id="KW-0175">Coiled coil</keyword>
<dbReference type="PANTHER" id="PTHR12953:SF0">
    <property type="entry name" value="SUN DOMAIN-CONTAINING OSSIFICATION FACTOR"/>
    <property type="match status" value="1"/>
</dbReference>
<evidence type="ECO:0000256" key="5">
    <source>
        <dbReference type="ARBA" id="ARBA00022989"/>
    </source>
</evidence>
<organism evidence="14 15">
    <name type="scientific">Henosepilachna vigintioctopunctata</name>
    <dbReference type="NCBI Taxonomy" id="420089"/>
    <lineage>
        <taxon>Eukaryota</taxon>
        <taxon>Metazoa</taxon>
        <taxon>Ecdysozoa</taxon>
        <taxon>Arthropoda</taxon>
        <taxon>Hexapoda</taxon>
        <taxon>Insecta</taxon>
        <taxon>Pterygota</taxon>
        <taxon>Neoptera</taxon>
        <taxon>Endopterygota</taxon>
        <taxon>Coleoptera</taxon>
        <taxon>Polyphaga</taxon>
        <taxon>Cucujiformia</taxon>
        <taxon>Coccinelloidea</taxon>
        <taxon>Coccinellidae</taxon>
        <taxon>Epilachninae</taxon>
        <taxon>Epilachnini</taxon>
        <taxon>Henosepilachna</taxon>
    </lineage>
</organism>
<dbReference type="GO" id="GO:0005789">
    <property type="term" value="C:endoplasmic reticulum membrane"/>
    <property type="evidence" value="ECO:0007669"/>
    <property type="project" value="UniProtKB-SubCell"/>
</dbReference>
<dbReference type="Gene3D" id="2.60.120.260">
    <property type="entry name" value="Galactose-binding domain-like"/>
    <property type="match status" value="1"/>
</dbReference>
<keyword evidence="4" id="KW-0256">Endoplasmic reticulum</keyword>
<gene>
    <name evidence="14" type="ORF">WA026_006461</name>
</gene>
<feature type="region of interest" description="Disordered" evidence="12">
    <location>
        <begin position="112"/>
        <end position="136"/>
    </location>
</feature>
<feature type="compositionally biased region" description="Low complexity" evidence="12">
    <location>
        <begin position="838"/>
        <end position="850"/>
    </location>
</feature>
<dbReference type="Proteomes" id="UP001431783">
    <property type="component" value="Unassembled WGS sequence"/>
</dbReference>
<comment type="caution">
    <text evidence="14">The sequence shown here is derived from an EMBL/GenBank/DDBJ whole genome shotgun (WGS) entry which is preliminary data.</text>
</comment>
<dbReference type="InterPro" id="IPR012919">
    <property type="entry name" value="SUN_dom"/>
</dbReference>
<dbReference type="GO" id="GO:0034975">
    <property type="term" value="P:protein folding in endoplasmic reticulum"/>
    <property type="evidence" value="ECO:0007669"/>
    <property type="project" value="TreeGrafter"/>
</dbReference>
<feature type="compositionally biased region" description="Acidic residues" evidence="12">
    <location>
        <begin position="290"/>
        <end position="302"/>
    </location>
</feature>
<sequence length="986" mass="110179">MINVGIILNSVPLYFSVTTGGTPLVVTLPEDASSELKAKVEELSASIAAGQLESHLNQTKDTAQPLGDAGTPDADSDKLVDLKNDTDLSQNATGDAQEDIPSFSEWAQKRMEEAEKNGEVQNDSTHHQATSNGKSGSGVKLGWKNYAAPDCGAKVVAANPEAISPKSVISPSREEYKLNVCTDRIWFIVELCEAIQAKKIDIANFELFSSTPKDFVVSIGDRFPSKEWSTVGQFTTQDVRDIQSFDLSPHLFGRYIKVEVKSHHGSQHYCPISLFRVYGTSELEVLQKEEADEDDDDDDNETLDAFTDDKPKNMLNSATNAVFSMIKKAAEVLVTKSNDTVLKNDDKIKKTEYTPLINTCSTPSHRIVCVNCSDVLFGQIYELISCKSVQLHNLIGVPYIRRSLIHSNICHEFGLKFNENAHHSTFNRSSRSVGSFFSNKILGAMCNVLSVSENKAVLNISLEFSNETDDSLQEIDENLDNIETSKVNLKVEHSMDHPVSESDEVIRPTEELNIVMTNHVNIPKSSCSTDVAYSSQIKPTKTVTLDVLVDSSNISNDSETEELPVQGSKTDLPVIDSEIENDNERAAQVESKINDTHQSAEINTVGEISTESSENIDQMENFMVDVNVENGPSTVPSVSASSSNERQKESVFLRLSNRIKVLERNVSLSSQYLEELSRRYKKQVEEMQKLLDKTLQSVVEERKRMDEKNQQLEERVDQLMTMISKWPTVLFWVFLTVAFSCGMLWLCRSDGTPNTVISSENIERRNSVDIIRTGTKKTKIRRPSDQALKIVRSSLLHEERKLSKEKRKRKKSNKGMKRSNSVTGLESDISKTKALENSQLSSSKQLSSRSTPERSENSHPGDQPYVPNNSDWVEENQRVLEVTLLDESEHSSLEPISALMEHVVPQYTKTATDVRAHRMSSQYNNPNVNGDTAFRADVTRKTVSLDESYSANHSINRRSSLNSKSEEGARKKGKKSFRSVLKNVFT</sequence>
<feature type="domain" description="SUN" evidence="13">
    <location>
        <begin position="120"/>
        <end position="282"/>
    </location>
</feature>
<evidence type="ECO:0000256" key="4">
    <source>
        <dbReference type="ARBA" id="ARBA00022824"/>
    </source>
</evidence>
<dbReference type="Pfam" id="PF07738">
    <property type="entry name" value="Sad1_UNC"/>
    <property type="match status" value="1"/>
</dbReference>
<evidence type="ECO:0000256" key="12">
    <source>
        <dbReference type="SAM" id="MobiDB-lite"/>
    </source>
</evidence>
<proteinExistence type="inferred from homology"/>
<dbReference type="PROSITE" id="PS51469">
    <property type="entry name" value="SUN"/>
    <property type="match status" value="1"/>
</dbReference>
<dbReference type="PANTHER" id="PTHR12953">
    <property type="entry name" value="MEMBRANE PROTEIN CH1 RELATED"/>
    <property type="match status" value="1"/>
</dbReference>
<comment type="subunit">
    <text evidence="10">Interacts with EMP65.</text>
</comment>
<keyword evidence="15" id="KW-1185">Reference proteome</keyword>
<feature type="compositionally biased region" description="Polar residues" evidence="12">
    <location>
        <begin position="119"/>
        <end position="134"/>
    </location>
</feature>
<comment type="similarity">
    <text evidence="9">Belongs to the SLP1 family.</text>
</comment>
<feature type="coiled-coil region" evidence="11">
    <location>
        <begin position="673"/>
        <end position="722"/>
    </location>
</feature>
<dbReference type="InterPro" id="IPR008979">
    <property type="entry name" value="Galactose-bd-like_sf"/>
</dbReference>
<keyword evidence="2" id="KW-0812">Transmembrane</keyword>
<evidence type="ECO:0000256" key="2">
    <source>
        <dbReference type="ARBA" id="ARBA00022692"/>
    </source>
</evidence>
<evidence type="ECO:0000313" key="14">
    <source>
        <dbReference type="EMBL" id="KAK9879392.1"/>
    </source>
</evidence>
<evidence type="ECO:0000256" key="11">
    <source>
        <dbReference type="SAM" id="Coils"/>
    </source>
</evidence>
<protein>
    <recommendedName>
        <fullName evidence="13">SUN domain-containing protein</fullName>
    </recommendedName>
</protein>
<dbReference type="AlphaFoldDB" id="A0AAW1UGR9"/>
<dbReference type="SUPFAM" id="SSF49785">
    <property type="entry name" value="Galactose-binding domain-like"/>
    <property type="match status" value="1"/>
</dbReference>
<keyword evidence="7" id="KW-0325">Glycoprotein</keyword>
<feature type="region of interest" description="Disordered" evidence="12">
    <location>
        <begin position="799"/>
        <end position="870"/>
    </location>
</feature>
<keyword evidence="6" id="KW-0472">Membrane</keyword>
<dbReference type="FunFam" id="2.60.120.260:FF:000099">
    <property type="entry name" value="Uncharacterized protein, isoform C"/>
    <property type="match status" value="1"/>
</dbReference>